<gene>
    <name evidence="1" type="ORF">QBE51_03720</name>
</gene>
<sequence>MQFAIKIGDKYLQGLNSDSMKGKYKGHTPFVTAEGATLELSDEPKYFCSRSVAGYIEQVVDLIRWQDIEAQNVMVIPKVEKVVMHNKRTV</sequence>
<evidence type="ECO:0000313" key="2">
    <source>
        <dbReference type="Proteomes" id="UP001486565"/>
    </source>
</evidence>
<reference evidence="1 2" key="1">
    <citation type="submission" date="2023-03" db="EMBL/GenBank/DDBJ databases">
        <title>Novel Species.</title>
        <authorList>
            <person name="Ma S."/>
        </authorList>
    </citation>
    <scope>NUCLEOTIDE SEQUENCE [LARGE SCALE GENOMIC DNA]</scope>
    <source>
        <strain evidence="1 2">LIND6LT2</strain>
    </source>
</reference>
<keyword evidence="2" id="KW-1185">Reference proteome</keyword>
<name>A0ABZ2Y5R0_9FIRM</name>
<organism evidence="1 2">
    <name type="scientific">Defluviitalea saccharophila</name>
    <dbReference type="NCBI Taxonomy" id="879970"/>
    <lineage>
        <taxon>Bacteria</taxon>
        <taxon>Bacillati</taxon>
        <taxon>Bacillota</taxon>
        <taxon>Clostridia</taxon>
        <taxon>Lachnospirales</taxon>
        <taxon>Defluviitaleaceae</taxon>
        <taxon>Defluviitalea</taxon>
    </lineage>
</organism>
<dbReference type="EMBL" id="CP121687">
    <property type="protein sequence ID" value="WZL70649.1"/>
    <property type="molecule type" value="Genomic_DNA"/>
</dbReference>
<evidence type="ECO:0000313" key="1">
    <source>
        <dbReference type="EMBL" id="WZL70649.1"/>
    </source>
</evidence>
<accession>A0ABZ2Y5R0</accession>
<dbReference type="RefSeq" id="WP_341877610.1">
    <property type="nucleotide sequence ID" value="NZ_CP121687.1"/>
</dbReference>
<protein>
    <submittedName>
        <fullName evidence="1">Uncharacterized protein</fullName>
    </submittedName>
</protein>
<dbReference type="Proteomes" id="UP001486565">
    <property type="component" value="Chromosome"/>
</dbReference>
<proteinExistence type="predicted"/>